<accession>A0A0C9UQW6</accession>
<gene>
    <name evidence="1" type="ORF">M422DRAFT_266869</name>
</gene>
<dbReference type="AlphaFoldDB" id="A0A0C9UQW6"/>
<dbReference type="EMBL" id="KN837242">
    <property type="protein sequence ID" value="KIJ31492.1"/>
    <property type="molecule type" value="Genomic_DNA"/>
</dbReference>
<reference evidence="1 2" key="1">
    <citation type="submission" date="2014-06" db="EMBL/GenBank/DDBJ databases">
        <title>Evolutionary Origins and Diversification of the Mycorrhizal Mutualists.</title>
        <authorList>
            <consortium name="DOE Joint Genome Institute"/>
            <consortium name="Mycorrhizal Genomics Consortium"/>
            <person name="Kohler A."/>
            <person name="Kuo A."/>
            <person name="Nagy L.G."/>
            <person name="Floudas D."/>
            <person name="Copeland A."/>
            <person name="Barry K.W."/>
            <person name="Cichocki N."/>
            <person name="Veneault-Fourrey C."/>
            <person name="LaButti K."/>
            <person name="Lindquist E.A."/>
            <person name="Lipzen A."/>
            <person name="Lundell T."/>
            <person name="Morin E."/>
            <person name="Murat C."/>
            <person name="Riley R."/>
            <person name="Ohm R."/>
            <person name="Sun H."/>
            <person name="Tunlid A."/>
            <person name="Henrissat B."/>
            <person name="Grigoriev I.V."/>
            <person name="Hibbett D.S."/>
            <person name="Martin F."/>
        </authorList>
    </citation>
    <scope>NUCLEOTIDE SEQUENCE [LARGE SCALE GENOMIC DNA]</scope>
    <source>
        <strain evidence="1 2">SS14</strain>
    </source>
</reference>
<evidence type="ECO:0000313" key="2">
    <source>
        <dbReference type="Proteomes" id="UP000054279"/>
    </source>
</evidence>
<evidence type="ECO:0000313" key="1">
    <source>
        <dbReference type="EMBL" id="KIJ31492.1"/>
    </source>
</evidence>
<name>A0A0C9UQW6_SPHS4</name>
<keyword evidence="2" id="KW-1185">Reference proteome</keyword>
<dbReference type="Proteomes" id="UP000054279">
    <property type="component" value="Unassembled WGS sequence"/>
</dbReference>
<organism evidence="1 2">
    <name type="scientific">Sphaerobolus stellatus (strain SS14)</name>
    <dbReference type="NCBI Taxonomy" id="990650"/>
    <lineage>
        <taxon>Eukaryota</taxon>
        <taxon>Fungi</taxon>
        <taxon>Dikarya</taxon>
        <taxon>Basidiomycota</taxon>
        <taxon>Agaricomycotina</taxon>
        <taxon>Agaricomycetes</taxon>
        <taxon>Phallomycetidae</taxon>
        <taxon>Geastrales</taxon>
        <taxon>Sphaerobolaceae</taxon>
        <taxon>Sphaerobolus</taxon>
    </lineage>
</organism>
<proteinExistence type="predicted"/>
<sequence length="313" mass="35395">MGRRKASAIKWMQNLGDRANKRLKPNQVEEEVQYFIEQEREDFEPMELGEVSNMTPSPPPEANELLEAENSLLSDCSSNAGKNNEFDLDEEELQDEGAFQRFTEKLKAGMAKFFEDAKVQHRPRRYKLSAVIPKSTKCCHAANIRKETGILREQGYGDIQSFFASKGSKSIGGEKCVNPALDLPRPQVMHFEEEEEEEMEEEIIFTGITTRPAVFEEEEETEEEEDLGAVTDAEFNSPDNLTSSVNQIELKSATKVSGEDTPFFIPVMGSYPTTSHIPLDADVVSTQQISIEFETNDESQIIEDENLMDPRHV</sequence>
<protein>
    <submittedName>
        <fullName evidence="1">Uncharacterized protein</fullName>
    </submittedName>
</protein>
<dbReference type="HOGENOM" id="CLU_1042704_0_0_1"/>